<reference evidence="3" key="3">
    <citation type="submission" date="2021-09" db="EMBL/GenBank/DDBJ databases">
        <authorList>
            <person name="Gilroy R."/>
        </authorList>
    </citation>
    <scope>NUCLEOTIDE SEQUENCE</scope>
    <source>
        <strain evidence="3">CHK165-8395</strain>
    </source>
</reference>
<dbReference type="Pfam" id="PF07883">
    <property type="entry name" value="Cupin_2"/>
    <property type="match status" value="1"/>
</dbReference>
<accession>A0A412GP96</accession>
<dbReference type="SUPFAM" id="SSF47413">
    <property type="entry name" value="lambda repressor-like DNA-binding domains"/>
    <property type="match status" value="1"/>
</dbReference>
<evidence type="ECO:0000313" key="5">
    <source>
        <dbReference type="Proteomes" id="UP000285864"/>
    </source>
</evidence>
<dbReference type="RefSeq" id="WP_022125207.1">
    <property type="nucleotide sequence ID" value="NZ_CALUHW010000050.1"/>
</dbReference>
<dbReference type="GO" id="GO:0003700">
    <property type="term" value="F:DNA-binding transcription factor activity"/>
    <property type="evidence" value="ECO:0007669"/>
    <property type="project" value="TreeGrafter"/>
</dbReference>
<dbReference type="InterPro" id="IPR010982">
    <property type="entry name" value="Lambda_DNA-bd_dom_sf"/>
</dbReference>
<dbReference type="PROSITE" id="PS50943">
    <property type="entry name" value="HTH_CROC1"/>
    <property type="match status" value="1"/>
</dbReference>
<dbReference type="Proteomes" id="UP000718012">
    <property type="component" value="Unassembled WGS sequence"/>
</dbReference>
<proteinExistence type="predicted"/>
<dbReference type="InterPro" id="IPR013096">
    <property type="entry name" value="Cupin_2"/>
</dbReference>
<dbReference type="CDD" id="cd00093">
    <property type="entry name" value="HTH_XRE"/>
    <property type="match status" value="1"/>
</dbReference>
<evidence type="ECO:0000256" key="1">
    <source>
        <dbReference type="ARBA" id="ARBA00023125"/>
    </source>
</evidence>
<keyword evidence="5" id="KW-1185">Reference proteome</keyword>
<reference evidence="3" key="2">
    <citation type="journal article" date="2021" name="PeerJ">
        <title>Extensive microbial diversity within the chicken gut microbiome revealed by metagenomics and culture.</title>
        <authorList>
            <person name="Gilroy R."/>
            <person name="Ravi A."/>
            <person name="Getino M."/>
            <person name="Pursley I."/>
            <person name="Horton D.L."/>
            <person name="Alikhan N.F."/>
            <person name="Baker D."/>
            <person name="Gharbi K."/>
            <person name="Hall N."/>
            <person name="Watson M."/>
            <person name="Adriaenssens E.M."/>
            <person name="Foster-Nyarko E."/>
            <person name="Jarju S."/>
            <person name="Secka A."/>
            <person name="Antonio M."/>
            <person name="Oren A."/>
            <person name="Chaudhuri R.R."/>
            <person name="La Ragione R."/>
            <person name="Hildebrand F."/>
            <person name="Pallen M.J."/>
        </authorList>
    </citation>
    <scope>NUCLEOTIDE SEQUENCE</scope>
    <source>
        <strain evidence="3">CHK165-8395</strain>
    </source>
</reference>
<dbReference type="PANTHER" id="PTHR46797">
    <property type="entry name" value="HTH-TYPE TRANSCRIPTIONAL REGULATOR"/>
    <property type="match status" value="1"/>
</dbReference>
<dbReference type="CDD" id="cd02209">
    <property type="entry name" value="cupin_XRE_C"/>
    <property type="match status" value="1"/>
</dbReference>
<dbReference type="Gene3D" id="2.60.120.10">
    <property type="entry name" value="Jelly Rolls"/>
    <property type="match status" value="1"/>
</dbReference>
<keyword evidence="1" id="KW-0238">DNA-binding</keyword>
<evidence type="ECO:0000313" key="3">
    <source>
        <dbReference type="EMBL" id="HJF07653.1"/>
    </source>
</evidence>
<reference evidence="4 5" key="1">
    <citation type="submission" date="2018-08" db="EMBL/GenBank/DDBJ databases">
        <title>A genome reference for cultivated species of the human gut microbiota.</title>
        <authorList>
            <person name="Zou Y."/>
            <person name="Xue W."/>
            <person name="Luo G."/>
        </authorList>
    </citation>
    <scope>NUCLEOTIDE SEQUENCE [LARGE SCALE GENOMIC DNA]</scope>
    <source>
        <strain evidence="4 5">AF24-2</strain>
    </source>
</reference>
<feature type="domain" description="HTH cro/C1-type" evidence="2">
    <location>
        <begin position="11"/>
        <end position="65"/>
    </location>
</feature>
<evidence type="ECO:0000259" key="2">
    <source>
        <dbReference type="PROSITE" id="PS50943"/>
    </source>
</evidence>
<protein>
    <submittedName>
        <fullName evidence="4">XRE family transcriptional regulator</fullName>
    </submittedName>
</protein>
<dbReference type="InterPro" id="IPR001387">
    <property type="entry name" value="Cro/C1-type_HTH"/>
</dbReference>
<dbReference type="EMBL" id="QRUU01000025">
    <property type="protein sequence ID" value="RGR96682.1"/>
    <property type="molecule type" value="Genomic_DNA"/>
</dbReference>
<dbReference type="SUPFAM" id="SSF51182">
    <property type="entry name" value="RmlC-like cupins"/>
    <property type="match status" value="1"/>
</dbReference>
<dbReference type="Pfam" id="PF01381">
    <property type="entry name" value="HTH_3"/>
    <property type="match status" value="1"/>
</dbReference>
<sequence length="192" mass="21585">MDRTNVIGEKVKSLRTAKEISLEELADRTGLAVEQITRIEENIDIPSLAPLVKLARALGVRLGTFLDDQPDEAGPVVCRRGDADDTISFSNNALDARQHLHYHSLSRSKTDRHMEPFIVDIDANGNNEFHLSAHEGEEFIMVLKGTLEINYGKYTYLLEEGDTIYYDSIVPHHVHAFEGQEARILAVIYTPI</sequence>
<dbReference type="GO" id="GO:0005829">
    <property type="term" value="C:cytosol"/>
    <property type="evidence" value="ECO:0007669"/>
    <property type="project" value="TreeGrafter"/>
</dbReference>
<evidence type="ECO:0000313" key="4">
    <source>
        <dbReference type="EMBL" id="RGR96682.1"/>
    </source>
</evidence>
<comment type="caution">
    <text evidence="4">The sequence shown here is derived from an EMBL/GenBank/DDBJ whole genome shotgun (WGS) entry which is preliminary data.</text>
</comment>
<gene>
    <name evidence="4" type="ORF">DWY20_07235</name>
    <name evidence="3" type="ORF">K8U81_05605</name>
</gene>
<dbReference type="InterPro" id="IPR014710">
    <property type="entry name" value="RmlC-like_jellyroll"/>
</dbReference>
<dbReference type="InterPro" id="IPR011051">
    <property type="entry name" value="RmlC_Cupin_sf"/>
</dbReference>
<dbReference type="Gene3D" id="1.10.260.40">
    <property type="entry name" value="lambda repressor-like DNA-binding domains"/>
    <property type="match status" value="1"/>
</dbReference>
<dbReference type="SMART" id="SM00530">
    <property type="entry name" value="HTH_XRE"/>
    <property type="match status" value="1"/>
</dbReference>
<name>A0A412GP96_9BACT</name>
<dbReference type="InterPro" id="IPR050807">
    <property type="entry name" value="TransReg_Diox_bact_type"/>
</dbReference>
<organism evidence="4 5">
    <name type="scientific">Phocaeicola coprocola</name>
    <dbReference type="NCBI Taxonomy" id="310298"/>
    <lineage>
        <taxon>Bacteria</taxon>
        <taxon>Pseudomonadati</taxon>
        <taxon>Bacteroidota</taxon>
        <taxon>Bacteroidia</taxon>
        <taxon>Bacteroidales</taxon>
        <taxon>Bacteroidaceae</taxon>
        <taxon>Phocaeicola</taxon>
    </lineage>
</organism>
<dbReference type="EMBL" id="DYXD01000123">
    <property type="protein sequence ID" value="HJF07653.1"/>
    <property type="molecule type" value="Genomic_DNA"/>
</dbReference>
<dbReference type="Proteomes" id="UP000285864">
    <property type="component" value="Unassembled WGS sequence"/>
</dbReference>
<dbReference type="GO" id="GO:0003677">
    <property type="term" value="F:DNA binding"/>
    <property type="evidence" value="ECO:0007669"/>
    <property type="project" value="UniProtKB-KW"/>
</dbReference>
<dbReference type="PANTHER" id="PTHR46797:SF19">
    <property type="entry name" value="BLL2473 PROTEIN"/>
    <property type="match status" value="1"/>
</dbReference>
<dbReference type="AlphaFoldDB" id="A0A412GP96"/>